<dbReference type="InterPro" id="IPR051334">
    <property type="entry name" value="SRPK"/>
</dbReference>
<dbReference type="PROSITE" id="PS50011">
    <property type="entry name" value="PROTEIN_KINASE_DOM"/>
    <property type="match status" value="1"/>
</dbReference>
<gene>
    <name evidence="11" type="ORF">BD410DRAFT_778542</name>
</gene>
<dbReference type="GO" id="GO:0004674">
    <property type="term" value="F:protein serine/threonine kinase activity"/>
    <property type="evidence" value="ECO:0007669"/>
    <property type="project" value="UniProtKB-KW"/>
</dbReference>
<dbReference type="GO" id="GO:0005737">
    <property type="term" value="C:cytoplasm"/>
    <property type="evidence" value="ECO:0007669"/>
    <property type="project" value="TreeGrafter"/>
</dbReference>
<dbReference type="Gene3D" id="3.30.200.20">
    <property type="entry name" value="Phosphorylase Kinase, domain 1"/>
    <property type="match status" value="1"/>
</dbReference>
<evidence type="ECO:0000256" key="9">
    <source>
        <dbReference type="SAM" id="MobiDB-lite"/>
    </source>
</evidence>
<evidence type="ECO:0000313" key="12">
    <source>
        <dbReference type="Proteomes" id="UP000294933"/>
    </source>
</evidence>
<evidence type="ECO:0000256" key="1">
    <source>
        <dbReference type="ARBA" id="ARBA00012513"/>
    </source>
</evidence>
<evidence type="ECO:0000259" key="10">
    <source>
        <dbReference type="PROSITE" id="PS50011"/>
    </source>
</evidence>
<evidence type="ECO:0000256" key="8">
    <source>
        <dbReference type="ARBA" id="ARBA00048679"/>
    </source>
</evidence>
<evidence type="ECO:0000256" key="7">
    <source>
        <dbReference type="ARBA" id="ARBA00047899"/>
    </source>
</evidence>
<dbReference type="GO" id="GO:0005634">
    <property type="term" value="C:nucleus"/>
    <property type="evidence" value="ECO:0007669"/>
    <property type="project" value="TreeGrafter"/>
</dbReference>
<feature type="domain" description="Protein kinase" evidence="10">
    <location>
        <begin position="38"/>
        <end position="359"/>
    </location>
</feature>
<keyword evidence="6" id="KW-0067">ATP-binding</keyword>
<keyword evidence="12" id="KW-1185">Reference proteome</keyword>
<dbReference type="PANTHER" id="PTHR47634">
    <property type="entry name" value="PROTEIN KINASE DOMAIN-CONTAINING PROTEIN-RELATED"/>
    <property type="match status" value="1"/>
</dbReference>
<keyword evidence="3" id="KW-0808">Transferase</keyword>
<dbReference type="SUPFAM" id="SSF56112">
    <property type="entry name" value="Protein kinase-like (PK-like)"/>
    <property type="match status" value="1"/>
</dbReference>
<comment type="catalytic activity">
    <reaction evidence="8">
        <text>L-seryl-[protein] + ATP = O-phospho-L-seryl-[protein] + ADP + H(+)</text>
        <dbReference type="Rhea" id="RHEA:17989"/>
        <dbReference type="Rhea" id="RHEA-COMP:9863"/>
        <dbReference type="Rhea" id="RHEA-COMP:11604"/>
        <dbReference type="ChEBI" id="CHEBI:15378"/>
        <dbReference type="ChEBI" id="CHEBI:29999"/>
        <dbReference type="ChEBI" id="CHEBI:30616"/>
        <dbReference type="ChEBI" id="CHEBI:83421"/>
        <dbReference type="ChEBI" id="CHEBI:456216"/>
        <dbReference type="EC" id="2.7.11.1"/>
    </reaction>
</comment>
<dbReference type="InterPro" id="IPR000719">
    <property type="entry name" value="Prot_kinase_dom"/>
</dbReference>
<evidence type="ECO:0000256" key="2">
    <source>
        <dbReference type="ARBA" id="ARBA00022527"/>
    </source>
</evidence>
<dbReference type="InterPro" id="IPR011009">
    <property type="entry name" value="Kinase-like_dom_sf"/>
</dbReference>
<evidence type="ECO:0000313" key="11">
    <source>
        <dbReference type="EMBL" id="TDL14972.1"/>
    </source>
</evidence>
<dbReference type="GO" id="GO:0005524">
    <property type="term" value="F:ATP binding"/>
    <property type="evidence" value="ECO:0007669"/>
    <property type="project" value="UniProtKB-KW"/>
</dbReference>
<dbReference type="OrthoDB" id="5979581at2759"/>
<reference evidence="11 12" key="1">
    <citation type="submission" date="2018-06" db="EMBL/GenBank/DDBJ databases">
        <title>A transcriptomic atlas of mushroom development highlights an independent origin of complex multicellularity.</title>
        <authorList>
            <consortium name="DOE Joint Genome Institute"/>
            <person name="Krizsan K."/>
            <person name="Almasi E."/>
            <person name="Merenyi Z."/>
            <person name="Sahu N."/>
            <person name="Viragh M."/>
            <person name="Koszo T."/>
            <person name="Mondo S."/>
            <person name="Kiss B."/>
            <person name="Balint B."/>
            <person name="Kues U."/>
            <person name="Barry K."/>
            <person name="Hegedus J.C."/>
            <person name="Henrissat B."/>
            <person name="Johnson J."/>
            <person name="Lipzen A."/>
            <person name="Ohm R."/>
            <person name="Nagy I."/>
            <person name="Pangilinan J."/>
            <person name="Yan J."/>
            <person name="Xiong Y."/>
            <person name="Grigoriev I.V."/>
            <person name="Hibbett D.S."/>
            <person name="Nagy L.G."/>
        </authorList>
    </citation>
    <scope>NUCLEOTIDE SEQUENCE [LARGE SCALE GENOMIC DNA]</scope>
    <source>
        <strain evidence="11 12">SZMC22713</strain>
    </source>
</reference>
<dbReference type="GO" id="GO:0050684">
    <property type="term" value="P:regulation of mRNA processing"/>
    <property type="evidence" value="ECO:0007669"/>
    <property type="project" value="TreeGrafter"/>
</dbReference>
<dbReference type="Pfam" id="PF00069">
    <property type="entry name" value="Pkinase"/>
    <property type="match status" value="1"/>
</dbReference>
<dbReference type="STRING" id="50990.A0A4Y7PJF0"/>
<keyword evidence="2" id="KW-0723">Serine/threonine-protein kinase</keyword>
<dbReference type="SMART" id="SM00220">
    <property type="entry name" value="S_TKc"/>
    <property type="match status" value="1"/>
</dbReference>
<accession>A0A4Y7PJF0</accession>
<comment type="catalytic activity">
    <reaction evidence="7">
        <text>L-threonyl-[protein] + ATP = O-phospho-L-threonyl-[protein] + ADP + H(+)</text>
        <dbReference type="Rhea" id="RHEA:46608"/>
        <dbReference type="Rhea" id="RHEA-COMP:11060"/>
        <dbReference type="Rhea" id="RHEA-COMP:11605"/>
        <dbReference type="ChEBI" id="CHEBI:15378"/>
        <dbReference type="ChEBI" id="CHEBI:30013"/>
        <dbReference type="ChEBI" id="CHEBI:30616"/>
        <dbReference type="ChEBI" id="CHEBI:61977"/>
        <dbReference type="ChEBI" id="CHEBI:456216"/>
        <dbReference type="EC" id="2.7.11.1"/>
    </reaction>
</comment>
<feature type="region of interest" description="Disordered" evidence="9">
    <location>
        <begin position="1"/>
        <end position="28"/>
    </location>
</feature>
<protein>
    <recommendedName>
        <fullName evidence="1">non-specific serine/threonine protein kinase</fullName>
        <ecNumber evidence="1">2.7.11.1</ecNumber>
    </recommendedName>
</protein>
<dbReference type="EMBL" id="ML170297">
    <property type="protein sequence ID" value="TDL14972.1"/>
    <property type="molecule type" value="Genomic_DNA"/>
</dbReference>
<name>A0A4Y7PJF0_9AGAM</name>
<dbReference type="PANTHER" id="PTHR47634:SF9">
    <property type="entry name" value="PROTEIN KINASE DOMAIN-CONTAINING PROTEIN-RELATED"/>
    <property type="match status" value="1"/>
</dbReference>
<proteinExistence type="predicted"/>
<keyword evidence="4" id="KW-0547">Nucleotide-binding</keyword>
<evidence type="ECO:0000256" key="3">
    <source>
        <dbReference type="ARBA" id="ARBA00022679"/>
    </source>
</evidence>
<evidence type="ECO:0000256" key="6">
    <source>
        <dbReference type="ARBA" id="ARBA00022840"/>
    </source>
</evidence>
<evidence type="ECO:0000256" key="5">
    <source>
        <dbReference type="ARBA" id="ARBA00022777"/>
    </source>
</evidence>
<evidence type="ECO:0000256" key="4">
    <source>
        <dbReference type="ARBA" id="ARBA00022741"/>
    </source>
</evidence>
<dbReference type="AlphaFoldDB" id="A0A4Y7PJF0"/>
<feature type="compositionally biased region" description="Polar residues" evidence="9">
    <location>
        <begin position="12"/>
        <end position="21"/>
    </location>
</feature>
<dbReference type="Proteomes" id="UP000294933">
    <property type="component" value="Unassembled WGS sequence"/>
</dbReference>
<dbReference type="VEuPathDB" id="FungiDB:BD410DRAFT_778542"/>
<sequence length="360" mass="40299">MIFSRLPKSINGAKSSRSASSLGHHLSTRPGQILGSRFEIVRQLGEGQHSTVWLATSDDGPKALKILTDDVTSLQGKEAFELEVLKNVASAQSTLRYKRLLQLEDHFKFSGEHGEHLCLVTEPLGPSLLNVQSTVESKRLPLPLVKHVTRQLLEALQVLHDQCHTVHTDIKLDNILFRIGPVSKNVEIKPAAFGDEDIVLIDFGTAMPHGVPHTRLIQPVALRCPEVITGCAWDCKADIWNLGCIVFELITGQHLFKPKAIASYTAEQYHLARIFGTFGTFSTEDVPQNMLNFFQHGQHFEKFFNSRNLKLAAAVEPLDVILKIYNVYTPELSVFLNAMLQILPDDRLSAKRLLSLDWLQ</sequence>
<organism evidence="11 12">
    <name type="scientific">Rickenella mellea</name>
    <dbReference type="NCBI Taxonomy" id="50990"/>
    <lineage>
        <taxon>Eukaryota</taxon>
        <taxon>Fungi</taxon>
        <taxon>Dikarya</taxon>
        <taxon>Basidiomycota</taxon>
        <taxon>Agaricomycotina</taxon>
        <taxon>Agaricomycetes</taxon>
        <taxon>Hymenochaetales</taxon>
        <taxon>Rickenellaceae</taxon>
        <taxon>Rickenella</taxon>
    </lineage>
</organism>
<keyword evidence="5 11" id="KW-0418">Kinase</keyword>
<dbReference type="EC" id="2.7.11.1" evidence="1"/>
<dbReference type="GO" id="GO:0000245">
    <property type="term" value="P:spliceosomal complex assembly"/>
    <property type="evidence" value="ECO:0007669"/>
    <property type="project" value="TreeGrafter"/>
</dbReference>
<dbReference type="Gene3D" id="1.10.510.10">
    <property type="entry name" value="Transferase(Phosphotransferase) domain 1"/>
    <property type="match status" value="1"/>
</dbReference>